<dbReference type="EMBL" id="MZ130489">
    <property type="protein sequence ID" value="QWM90456.1"/>
    <property type="molecule type" value="Genomic_DNA"/>
</dbReference>
<gene>
    <name evidence="2" type="primary">gp_26593</name>
</gene>
<dbReference type="Gene3D" id="2.60.40.10">
    <property type="entry name" value="Immunoglobulins"/>
    <property type="match status" value="1"/>
</dbReference>
<name>A0AAE7RW11_9CAUD</name>
<dbReference type="Pfam" id="PF13004">
    <property type="entry name" value="BACON"/>
    <property type="match status" value="1"/>
</dbReference>
<dbReference type="Proteomes" id="UP000827432">
    <property type="component" value="Segment"/>
</dbReference>
<dbReference type="InterPro" id="IPR013783">
    <property type="entry name" value="Ig-like_fold"/>
</dbReference>
<evidence type="ECO:0000313" key="2">
    <source>
        <dbReference type="EMBL" id="QWM90456.1"/>
    </source>
</evidence>
<proteinExistence type="predicted"/>
<evidence type="ECO:0000259" key="1">
    <source>
        <dbReference type="Pfam" id="PF13004"/>
    </source>
</evidence>
<dbReference type="RefSeq" id="YP_010360028.1">
    <property type="nucleotide sequence ID" value="NC_062779.1"/>
</dbReference>
<protein>
    <recommendedName>
        <fullName evidence="1">BACON domain-containing protein</fullName>
    </recommendedName>
</protein>
<keyword evidence="3" id="KW-1185">Reference proteome</keyword>
<dbReference type="KEGG" id="vg:75690758"/>
<evidence type="ECO:0000313" key="3">
    <source>
        <dbReference type="Proteomes" id="UP000827432"/>
    </source>
</evidence>
<reference evidence="2 3" key="1">
    <citation type="submission" date="2021-04" db="EMBL/GenBank/DDBJ databases">
        <authorList>
            <person name="Shkoporov A.N."/>
            <person name="Stockdale S.R."/>
            <person name="Guerin E."/>
            <person name="Ross R.P."/>
            <person name="Hill C."/>
        </authorList>
    </citation>
    <scope>NUCLEOTIDE SEQUENCE [LARGE SCALE GENOMIC DNA]</scope>
    <source>
        <strain evidence="3">cr2_1</strain>
    </source>
</reference>
<dbReference type="GeneID" id="75690758"/>
<dbReference type="InterPro" id="IPR024361">
    <property type="entry name" value="BACON"/>
</dbReference>
<organism evidence="2 3">
    <name type="scientific">uncultured phage cr2_1</name>
    <dbReference type="NCBI Taxonomy" id="2986394"/>
    <lineage>
        <taxon>Viruses</taxon>
        <taxon>Duplodnaviria</taxon>
        <taxon>Heunggongvirae</taxon>
        <taxon>Uroviricota</taxon>
        <taxon>Caudoviricetes</taxon>
        <taxon>Crassvirales</taxon>
        <taxon>Crevaviridae</taxon>
        <taxon>Coarsevirinae</taxon>
        <taxon>Junduvirus</taxon>
        <taxon>Junduvirus communis</taxon>
    </lineage>
</organism>
<sequence>MDKAFITVTPDTGQNNGTLSVNADKNENYVSRYATFKVEGGGITKSVSIEQNPNPYIYIDCGYIFSNANIQEPYKLTQEGAVTVLMFDVKFANFILSSRHLFIIKNVSSLQVEFNDPVISSINLTSDGQSFGYITLNGFTTKIIPNSEDEGTVLSIIDITPAKLNEIVANINSARDASTTGKIAIAIFIKTTGTQDNLLILINVI</sequence>
<feature type="domain" description="BACON" evidence="1">
    <location>
        <begin position="3"/>
        <end position="52"/>
    </location>
</feature>
<accession>A0AAE7RW11</accession>